<sequence>MTDDSKRFHLHLPPTDRILSPRTGWTRAHWEAVADQLLDAVVPYASPGLARYDLPGRPSWSGVRSDGLEGFARTFLLAAFRIAGARGEAPPGLIERYADGLAAGTDPSAADSWPVLTDCSQQMVEAASIAIGLHETRAWLWDRLDSSVRERVVAWLGGFVGKRTWDNNWMLFQTVSEEFLKSVGGPYRQEEIDRGLARIEDWYVGDGWYTDGGTRNFDYYCGWAMHLYPLMWTRMSGASGEVYRDRLHTFLTTYQHFFGSDGAPIHQGRSLAYRFAALAPVWMGALADASPLSAGQTRKLTSSVVRHFAERGVPDSRGLLSLGWYDTFLPATQSYSGPASPYWASKGFLGLLLPSEHPVWTEREQPLPLDEGDVVAAVPATGLLLHGTRHDGLVRLVNHGSDHGAPPDDPHYARFAYSTRTGPDHGTAADNHITVSPASPRGAIHALTCEDRTASSFYETPGGERVTTTSVVRGPWEIRVHAITAPTGSTVREGGYAVADASPPAVVTGAGWALARRADGLTSALIGLYGWQHATVVRDVEANAFGPHSATPRLEADSPGTHVTLVVLSGDAVHPTALRDAIGVEVSADAVEITFPDGDTVSVARS</sequence>
<dbReference type="Proteomes" id="UP000568380">
    <property type="component" value="Unassembled WGS sequence"/>
</dbReference>
<dbReference type="InterPro" id="IPR016624">
    <property type="entry name" value="UCP014753"/>
</dbReference>
<dbReference type="Pfam" id="PF10022">
    <property type="entry name" value="DUF2264"/>
    <property type="match status" value="1"/>
</dbReference>
<name>A0A7W8A8H9_9ACTN</name>
<gene>
    <name evidence="2" type="ORF">HNR40_006463</name>
</gene>
<comment type="caution">
    <text evidence="2">The sequence shown here is derived from an EMBL/GenBank/DDBJ whole genome shotgun (WGS) entry which is preliminary data.</text>
</comment>
<keyword evidence="3" id="KW-1185">Reference proteome</keyword>
<evidence type="ECO:0000259" key="1">
    <source>
        <dbReference type="Pfam" id="PF10022"/>
    </source>
</evidence>
<dbReference type="AlphaFoldDB" id="A0A7W8A8H9"/>
<dbReference type="PIRSF" id="PIRSF014753">
    <property type="entry name" value="UCP014753"/>
    <property type="match status" value="1"/>
</dbReference>
<dbReference type="InterPro" id="IPR049349">
    <property type="entry name" value="DUF2264_N"/>
</dbReference>
<organism evidence="2 3">
    <name type="scientific">Nonomuraea endophytica</name>
    <dbReference type="NCBI Taxonomy" id="714136"/>
    <lineage>
        <taxon>Bacteria</taxon>
        <taxon>Bacillati</taxon>
        <taxon>Actinomycetota</taxon>
        <taxon>Actinomycetes</taxon>
        <taxon>Streptosporangiales</taxon>
        <taxon>Streptosporangiaceae</taxon>
        <taxon>Nonomuraea</taxon>
    </lineage>
</organism>
<evidence type="ECO:0000313" key="3">
    <source>
        <dbReference type="Proteomes" id="UP000568380"/>
    </source>
</evidence>
<proteinExistence type="predicted"/>
<dbReference type="PANTHER" id="PTHR35339">
    <property type="entry name" value="LINALOOL DEHYDRATASE_ISOMERASE DOMAIN-CONTAINING PROTEIN"/>
    <property type="match status" value="1"/>
</dbReference>
<reference evidence="2 3" key="1">
    <citation type="submission" date="2020-08" db="EMBL/GenBank/DDBJ databases">
        <title>Genomic Encyclopedia of Type Strains, Phase IV (KMG-IV): sequencing the most valuable type-strain genomes for metagenomic binning, comparative biology and taxonomic classification.</title>
        <authorList>
            <person name="Goeker M."/>
        </authorList>
    </citation>
    <scope>NUCLEOTIDE SEQUENCE [LARGE SCALE GENOMIC DNA]</scope>
    <source>
        <strain evidence="2 3">DSM 45385</strain>
    </source>
</reference>
<dbReference type="RefSeq" id="WP_184967892.1">
    <property type="nucleotide sequence ID" value="NZ_JACHIN010000009.1"/>
</dbReference>
<dbReference type="EMBL" id="JACHIN010000009">
    <property type="protein sequence ID" value="MBB5080974.1"/>
    <property type="molecule type" value="Genomic_DNA"/>
</dbReference>
<evidence type="ECO:0000313" key="2">
    <source>
        <dbReference type="EMBL" id="MBB5080974.1"/>
    </source>
</evidence>
<dbReference type="PANTHER" id="PTHR35339:SF4">
    <property type="entry name" value="LINALOOL DEHYDRATASE_ISOMERASE DOMAIN-CONTAINING PROTEIN"/>
    <property type="match status" value="1"/>
</dbReference>
<feature type="domain" description="DUF2264" evidence="1">
    <location>
        <begin position="26"/>
        <end position="367"/>
    </location>
</feature>
<protein>
    <recommendedName>
        <fullName evidence="1">DUF2264 domain-containing protein</fullName>
    </recommendedName>
</protein>
<accession>A0A7W8A8H9</accession>